<evidence type="ECO:0008006" key="4">
    <source>
        <dbReference type="Google" id="ProtNLM"/>
    </source>
</evidence>
<evidence type="ECO:0000256" key="1">
    <source>
        <dbReference type="SAM" id="MobiDB-lite"/>
    </source>
</evidence>
<dbReference type="Proteomes" id="UP000749646">
    <property type="component" value="Unassembled WGS sequence"/>
</dbReference>
<sequence length="334" mass="38118">MTATIEQKRIFITSLRRSLGQLGLDIVHPFAAQSYNATTLGQSNPIPTFNQTSTLSFIVGSHRTFWEIFLAQHYPSKLETEAERRDPMDHYCERLIPRVTLQALEDAGLYSTQSGQEHITTTFSVAFSHWWITVPPAGTPPPGAKPTGFVVPPTKILPIQHVAHAAGFAYFNPIAFLNVHPVYGPWFGMRAIVMVDLPYDVSTDNEWLLITDNNNNNNNSNNNQNQTGTYSKDSRPIEQNPAFEGMSSKEIEEQNATLEATKNELLTKGWQAEDWEEWVAFRTSLTKNRVDWQKWRYSDNQMRYHYLKDSELLEECAIKFQEGHTRSTTTLFPS</sequence>
<evidence type="ECO:0000313" key="2">
    <source>
        <dbReference type="EMBL" id="KAG0003641.1"/>
    </source>
</evidence>
<feature type="compositionally biased region" description="Low complexity" evidence="1">
    <location>
        <begin position="213"/>
        <end position="226"/>
    </location>
</feature>
<dbReference type="EMBL" id="JAAAHW010000331">
    <property type="protein sequence ID" value="KAG0003641.1"/>
    <property type="molecule type" value="Genomic_DNA"/>
</dbReference>
<evidence type="ECO:0000313" key="3">
    <source>
        <dbReference type="Proteomes" id="UP000749646"/>
    </source>
</evidence>
<proteinExistence type="predicted"/>
<accession>A0A9P6MIT5</accession>
<reference evidence="2" key="1">
    <citation type="journal article" date="2020" name="Fungal Divers.">
        <title>Resolving the Mortierellaceae phylogeny through synthesis of multi-gene phylogenetics and phylogenomics.</title>
        <authorList>
            <person name="Vandepol N."/>
            <person name="Liber J."/>
            <person name="Desiro A."/>
            <person name="Na H."/>
            <person name="Kennedy M."/>
            <person name="Barry K."/>
            <person name="Grigoriev I.V."/>
            <person name="Miller A.N."/>
            <person name="O'Donnell K."/>
            <person name="Stajich J.E."/>
            <person name="Bonito G."/>
        </authorList>
    </citation>
    <scope>NUCLEOTIDE SEQUENCE</scope>
    <source>
        <strain evidence="2">MES-2147</strain>
    </source>
</reference>
<organism evidence="2 3">
    <name type="scientific">Modicella reniformis</name>
    <dbReference type="NCBI Taxonomy" id="1440133"/>
    <lineage>
        <taxon>Eukaryota</taxon>
        <taxon>Fungi</taxon>
        <taxon>Fungi incertae sedis</taxon>
        <taxon>Mucoromycota</taxon>
        <taxon>Mortierellomycotina</taxon>
        <taxon>Mortierellomycetes</taxon>
        <taxon>Mortierellales</taxon>
        <taxon>Mortierellaceae</taxon>
        <taxon>Modicella</taxon>
    </lineage>
</organism>
<gene>
    <name evidence="2" type="ORF">BGZ65_001500</name>
</gene>
<dbReference type="AlphaFoldDB" id="A0A9P6MIT5"/>
<feature type="region of interest" description="Disordered" evidence="1">
    <location>
        <begin position="212"/>
        <end position="234"/>
    </location>
</feature>
<dbReference type="OrthoDB" id="409189at2759"/>
<comment type="caution">
    <text evidence="2">The sequence shown here is derived from an EMBL/GenBank/DDBJ whole genome shotgun (WGS) entry which is preliminary data.</text>
</comment>
<keyword evidence="3" id="KW-1185">Reference proteome</keyword>
<protein>
    <recommendedName>
        <fullName evidence="4">Cyanocobalamin reductase (cyanide-eliminating)</fullName>
    </recommendedName>
</protein>
<name>A0A9P6MIT5_9FUNG</name>